<dbReference type="AlphaFoldDB" id="A0A1W1CGP9"/>
<name>A0A1W1CGP9_9ZZZZ</name>
<proteinExistence type="predicted"/>
<accession>A0A1W1CGP9</accession>
<dbReference type="Gene3D" id="3.40.50.1240">
    <property type="entry name" value="Phosphoglycerate mutase-like"/>
    <property type="match status" value="1"/>
</dbReference>
<reference evidence="1" key="1">
    <citation type="submission" date="2016-10" db="EMBL/GenBank/DDBJ databases">
        <authorList>
            <person name="de Groot N.N."/>
        </authorList>
    </citation>
    <scope>NUCLEOTIDE SEQUENCE</scope>
</reference>
<dbReference type="EMBL" id="FPHC01000071">
    <property type="protein sequence ID" value="SFV64863.1"/>
    <property type="molecule type" value="Genomic_DNA"/>
</dbReference>
<evidence type="ECO:0000313" key="1">
    <source>
        <dbReference type="EMBL" id="SFV64863.1"/>
    </source>
</evidence>
<gene>
    <name evidence="1" type="ORF">MNB_SV-6-338</name>
</gene>
<organism evidence="1">
    <name type="scientific">hydrothermal vent metagenome</name>
    <dbReference type="NCBI Taxonomy" id="652676"/>
    <lineage>
        <taxon>unclassified sequences</taxon>
        <taxon>metagenomes</taxon>
        <taxon>ecological metagenomes</taxon>
    </lineage>
</organism>
<sequence>MRDIKPDLILSSLALRAQLTADKIAQKVDYNDKIHYMSELYMVRPEKLLNILSLQENQYNSIFLVGHNPELTELAKSLIREDLSKLPTLGVIGIKFDIDSWSEIKDSIGEIDIFIYPKQFKYYMPKEIKKTLKAIEDKV</sequence>
<dbReference type="InterPro" id="IPR029033">
    <property type="entry name" value="His_PPase_superfam"/>
</dbReference>
<protein>
    <submittedName>
        <fullName evidence="1">Phosphohistidine phosphatase SixA, putative</fullName>
    </submittedName>
</protein>
<dbReference type="SUPFAM" id="SSF53254">
    <property type="entry name" value="Phosphoglycerate mutase-like"/>
    <property type="match status" value="1"/>
</dbReference>